<organism evidence="1 2">
    <name type="scientific">Streptomyces stramineus</name>
    <dbReference type="NCBI Taxonomy" id="173861"/>
    <lineage>
        <taxon>Bacteria</taxon>
        <taxon>Bacillati</taxon>
        <taxon>Actinomycetota</taxon>
        <taxon>Actinomycetes</taxon>
        <taxon>Kitasatosporales</taxon>
        <taxon>Streptomycetaceae</taxon>
        <taxon>Streptomyces</taxon>
    </lineage>
</organism>
<accession>A0ABN1BBD7</accession>
<reference evidence="1 2" key="1">
    <citation type="journal article" date="2019" name="Int. J. Syst. Evol. Microbiol.">
        <title>The Global Catalogue of Microorganisms (GCM) 10K type strain sequencing project: providing services to taxonomists for standard genome sequencing and annotation.</title>
        <authorList>
            <consortium name="The Broad Institute Genomics Platform"/>
            <consortium name="The Broad Institute Genome Sequencing Center for Infectious Disease"/>
            <person name="Wu L."/>
            <person name="Ma J."/>
        </authorList>
    </citation>
    <scope>NUCLEOTIDE SEQUENCE [LARGE SCALE GENOMIC DNA]</scope>
    <source>
        <strain evidence="1 2">JCM 10649</strain>
    </source>
</reference>
<name>A0ABN1BBD7_9ACTN</name>
<proteinExistence type="predicted"/>
<dbReference type="Proteomes" id="UP001499895">
    <property type="component" value="Unassembled WGS sequence"/>
</dbReference>
<sequence length="79" mass="8587">MTGCLPRFVQKNESSVLKGDGPVAEEGSAVRRESLIDMPLAYAKGRNSLMVAKTAASWKAAIQRMISTPSGPRQRVRRA</sequence>
<gene>
    <name evidence="1" type="ORF">GCM10009544_63010</name>
</gene>
<dbReference type="EMBL" id="BAAAHB010000141">
    <property type="protein sequence ID" value="GAA0494176.1"/>
    <property type="molecule type" value="Genomic_DNA"/>
</dbReference>
<evidence type="ECO:0000313" key="1">
    <source>
        <dbReference type="EMBL" id="GAA0494176.1"/>
    </source>
</evidence>
<protein>
    <submittedName>
        <fullName evidence="1">Uncharacterized protein</fullName>
    </submittedName>
</protein>
<evidence type="ECO:0000313" key="2">
    <source>
        <dbReference type="Proteomes" id="UP001499895"/>
    </source>
</evidence>
<comment type="caution">
    <text evidence="1">The sequence shown here is derived from an EMBL/GenBank/DDBJ whole genome shotgun (WGS) entry which is preliminary data.</text>
</comment>
<keyword evidence="2" id="KW-1185">Reference proteome</keyword>